<reference evidence="8 10" key="1">
    <citation type="journal article" date="2021" name="G3 (Bethesda)">
        <title>Genomic diversity, chromosomal rearrangements, and interspecies hybridization in the ogataea polymorpha species complex.</title>
        <authorList>
            <person name="Hanson S.J."/>
            <person name="Cinneide E.O."/>
            <person name="Salzberg L.I."/>
            <person name="Wolfe K.H."/>
            <person name="McGowan J."/>
            <person name="Fitzpatrick D.A."/>
            <person name="Matlin K."/>
        </authorList>
    </citation>
    <scope>NUCLEOTIDE SEQUENCE</scope>
    <source>
        <strain evidence="9">81-436-3</strain>
        <strain evidence="8">83-405-1</strain>
    </source>
</reference>
<accession>A0AAN6D1T9</accession>
<gene>
    <name evidence="8" type="ORF">KL933_004567</name>
    <name evidence="9" type="ORF">KL946_004461</name>
</gene>
<dbReference type="GO" id="GO:0031083">
    <property type="term" value="C:BLOC-1 complex"/>
    <property type="evidence" value="ECO:0007669"/>
    <property type="project" value="InterPro"/>
</dbReference>
<feature type="compositionally biased region" description="Polar residues" evidence="7">
    <location>
        <begin position="1"/>
        <end position="18"/>
    </location>
</feature>
<comment type="function">
    <text evidence="1">Component of the biogenesis of lysosome-related organelles complex-1 (BLOC-1), a complex that is involved in endosomal cargo sorting.</text>
</comment>
<comment type="similarity">
    <text evidence="3">Belongs to the BLOC1S4 family.</text>
</comment>
<dbReference type="PANTHER" id="PTHR39145:SF1">
    <property type="entry name" value="BIOGENESIS OF LYSOSOME-RELATED ORGANELLES COMPLEX 1 SUBUNIT CNL1"/>
    <property type="match status" value="1"/>
</dbReference>
<evidence type="ECO:0000313" key="11">
    <source>
        <dbReference type="Proteomes" id="UP000738402"/>
    </source>
</evidence>
<evidence type="ECO:0000256" key="7">
    <source>
        <dbReference type="SAM" id="MobiDB-lite"/>
    </source>
</evidence>
<feature type="region of interest" description="Disordered" evidence="7">
    <location>
        <begin position="1"/>
        <end position="53"/>
    </location>
</feature>
<comment type="subcellular location">
    <subcellularLocation>
        <location evidence="2">Cytoplasm</location>
    </subcellularLocation>
</comment>
<dbReference type="EMBL" id="JAHLUH010000015">
    <property type="protein sequence ID" value="KAG7724745.1"/>
    <property type="molecule type" value="Genomic_DNA"/>
</dbReference>
<name>A0AAN6D1T9_9ASCO</name>
<evidence type="ECO:0000313" key="8">
    <source>
        <dbReference type="EMBL" id="KAG7724745.1"/>
    </source>
</evidence>
<dbReference type="GO" id="GO:0005737">
    <property type="term" value="C:cytoplasm"/>
    <property type="evidence" value="ECO:0007669"/>
    <property type="project" value="UniProtKB-SubCell"/>
</dbReference>
<protein>
    <recommendedName>
        <fullName evidence="4">Biogenesis of lysosome-related organelles complex 1 subunit CNL1</fullName>
    </recommendedName>
    <alternativeName>
        <fullName evidence="6">CNO-like protein 1</fullName>
    </alternativeName>
</protein>
<keyword evidence="5" id="KW-0963">Cytoplasm</keyword>
<dbReference type="Proteomes" id="UP000697297">
    <property type="component" value="Unassembled WGS sequence"/>
</dbReference>
<evidence type="ECO:0000256" key="4">
    <source>
        <dbReference type="ARBA" id="ARBA00014971"/>
    </source>
</evidence>
<evidence type="ECO:0000256" key="2">
    <source>
        <dbReference type="ARBA" id="ARBA00004496"/>
    </source>
</evidence>
<evidence type="ECO:0000256" key="1">
    <source>
        <dbReference type="ARBA" id="ARBA00003807"/>
    </source>
</evidence>
<evidence type="ECO:0000256" key="3">
    <source>
        <dbReference type="ARBA" id="ARBA00007289"/>
    </source>
</evidence>
<dbReference type="AlphaFoldDB" id="A0AAN6D1T9"/>
<organism evidence="8 11">
    <name type="scientific">Ogataea haglerorum</name>
    <dbReference type="NCBI Taxonomy" id="1937702"/>
    <lineage>
        <taxon>Eukaryota</taxon>
        <taxon>Fungi</taxon>
        <taxon>Dikarya</taxon>
        <taxon>Ascomycota</taxon>
        <taxon>Saccharomycotina</taxon>
        <taxon>Pichiomycetes</taxon>
        <taxon>Pichiales</taxon>
        <taxon>Pichiaceae</taxon>
        <taxon>Ogataea</taxon>
    </lineage>
</organism>
<proteinExistence type="inferred from homology"/>
<dbReference type="Proteomes" id="UP000738402">
    <property type="component" value="Unassembled WGS sequence"/>
</dbReference>
<feature type="compositionally biased region" description="Acidic residues" evidence="7">
    <location>
        <begin position="40"/>
        <end position="51"/>
    </location>
</feature>
<evidence type="ECO:0000256" key="5">
    <source>
        <dbReference type="ARBA" id="ARBA00022490"/>
    </source>
</evidence>
<dbReference type="PANTHER" id="PTHR39145">
    <property type="entry name" value="BIOGENESIS OF LYSOSOME-RELATED ORGANELLES COMPLEX 1 SUBUNIT CNL1"/>
    <property type="match status" value="1"/>
</dbReference>
<keyword evidence="10" id="KW-1185">Reference proteome</keyword>
<dbReference type="EMBL" id="JAHLUN010000013">
    <property type="protein sequence ID" value="KAG7762720.1"/>
    <property type="molecule type" value="Genomic_DNA"/>
</dbReference>
<dbReference type="InterPro" id="IPR034455">
    <property type="entry name" value="CNL1"/>
</dbReference>
<sequence length="151" mass="17129">MDDQSSQITVRTSTSTIRAASLHGAPSGGSISVTVPRETELEEGEDDDEDDPLKVKELSLAFDYLMFKIQDQASQLSERVEAHVLRSKTEHEHDIQTIQDKLVQIKQLVGHCDQINLEIDKLEQLNMITKDFTQRLIAVQNRMNAHAQKFK</sequence>
<evidence type="ECO:0000313" key="10">
    <source>
        <dbReference type="Proteomes" id="UP000697297"/>
    </source>
</evidence>
<comment type="caution">
    <text evidence="8">The sequence shown here is derived from an EMBL/GenBank/DDBJ whole genome shotgun (WGS) entry which is preliminary data.</text>
</comment>
<evidence type="ECO:0000313" key="9">
    <source>
        <dbReference type="EMBL" id="KAG7762720.1"/>
    </source>
</evidence>
<dbReference type="GO" id="GO:0007032">
    <property type="term" value="P:endosome organization"/>
    <property type="evidence" value="ECO:0007669"/>
    <property type="project" value="TreeGrafter"/>
</dbReference>
<evidence type="ECO:0000256" key="6">
    <source>
        <dbReference type="ARBA" id="ARBA00029995"/>
    </source>
</evidence>